<gene>
    <name evidence="1" type="ORF">LCGC14_1584120</name>
</gene>
<evidence type="ECO:0000313" key="1">
    <source>
        <dbReference type="EMBL" id="KKM26495.1"/>
    </source>
</evidence>
<name>A0A0F9LG89_9ZZZZ</name>
<sequence>MVLLEILAVTQFKRFRNSRFGKPIVDTIIKLDPDRTLKKLQRQRMR</sequence>
<protein>
    <submittedName>
        <fullName evidence="1">Uncharacterized protein</fullName>
    </submittedName>
</protein>
<dbReference type="AlphaFoldDB" id="A0A0F9LG89"/>
<comment type="caution">
    <text evidence="1">The sequence shown here is derived from an EMBL/GenBank/DDBJ whole genome shotgun (WGS) entry which is preliminary data.</text>
</comment>
<proteinExistence type="predicted"/>
<reference evidence="1" key="1">
    <citation type="journal article" date="2015" name="Nature">
        <title>Complex archaea that bridge the gap between prokaryotes and eukaryotes.</title>
        <authorList>
            <person name="Spang A."/>
            <person name="Saw J.H."/>
            <person name="Jorgensen S.L."/>
            <person name="Zaremba-Niedzwiedzka K."/>
            <person name="Martijn J."/>
            <person name="Lind A.E."/>
            <person name="van Eijk R."/>
            <person name="Schleper C."/>
            <person name="Guy L."/>
            <person name="Ettema T.J."/>
        </authorList>
    </citation>
    <scope>NUCLEOTIDE SEQUENCE</scope>
</reference>
<dbReference type="EMBL" id="LAZR01012501">
    <property type="protein sequence ID" value="KKM26495.1"/>
    <property type="molecule type" value="Genomic_DNA"/>
</dbReference>
<organism evidence="1">
    <name type="scientific">marine sediment metagenome</name>
    <dbReference type="NCBI Taxonomy" id="412755"/>
    <lineage>
        <taxon>unclassified sequences</taxon>
        <taxon>metagenomes</taxon>
        <taxon>ecological metagenomes</taxon>
    </lineage>
</organism>
<accession>A0A0F9LG89</accession>